<proteinExistence type="predicted"/>
<dbReference type="Proteomes" id="UP000652219">
    <property type="component" value="Unassembled WGS sequence"/>
</dbReference>
<evidence type="ECO:0000313" key="2">
    <source>
        <dbReference type="EMBL" id="KAF6797047.1"/>
    </source>
</evidence>
<comment type="caution">
    <text evidence="2">The sequence shown here is derived from an EMBL/GenBank/DDBJ whole genome shotgun (WGS) entry which is preliminary data.</text>
</comment>
<dbReference type="AlphaFoldDB" id="A0A8H6MLN0"/>
<feature type="compositionally biased region" description="Basic and acidic residues" evidence="1">
    <location>
        <begin position="340"/>
        <end position="368"/>
    </location>
</feature>
<feature type="compositionally biased region" description="Acidic residues" evidence="1">
    <location>
        <begin position="306"/>
        <end position="315"/>
    </location>
</feature>
<sequence>MSATADNEQEQAAVVVFSHSSTFEDYRTLPGLHLGLALLDSFDPSAETFVPLGEDLVNRFLRGSPSPLLRSLRQEEKEKKKEERRAVGPELFERMDDLKLPWAAELKIHFRKRLSEWSAKPSPPDPEDSFITVGARTARRLELFKAIRVASAIMVDGEVQEIKYWGTAHVWAVFQVAPVGELEALLRKVRTGRVKRESLEVMLREIFWSVQFLINVCNAVEPPKPTASTATGGRLALTHAMERQLGVLCDGLVSCMPVWGSEMVDGFVEAIRRPEWIPPKLRYVTTIMAVLVVGTAPHELYIADPSEPEESETEEESRPDAADPAVSENDAEQDGSVIEGLREIREQDSERRWNEGKPPRETQRRRYR</sequence>
<reference evidence="2 3" key="1">
    <citation type="journal article" date="2020" name="Phytopathology">
        <title>Genome Sequence Resources of Colletotrichum truncatum, C. plurivorum, C. musicola, and C. sojae: Four Species Pathogenic to Soybean (Glycine max).</title>
        <authorList>
            <person name="Rogerio F."/>
            <person name="Boufleur T.R."/>
            <person name="Ciampi-Guillardi M."/>
            <person name="Sukno S.A."/>
            <person name="Thon M.R."/>
            <person name="Massola Junior N.S."/>
            <person name="Baroncelli R."/>
        </authorList>
    </citation>
    <scope>NUCLEOTIDE SEQUENCE [LARGE SCALE GENOMIC DNA]</scope>
    <source>
        <strain evidence="2 3">LFN0009</strain>
    </source>
</reference>
<name>A0A8H6MLN0_9PEZI</name>
<gene>
    <name evidence="2" type="ORF">CSOJ01_13029</name>
</gene>
<protein>
    <submittedName>
        <fullName evidence="2">Uncharacterized protein</fullName>
    </submittedName>
</protein>
<dbReference type="EMBL" id="WIGN01000358">
    <property type="protein sequence ID" value="KAF6797047.1"/>
    <property type="molecule type" value="Genomic_DNA"/>
</dbReference>
<feature type="region of interest" description="Disordered" evidence="1">
    <location>
        <begin position="304"/>
        <end position="368"/>
    </location>
</feature>
<evidence type="ECO:0000313" key="3">
    <source>
        <dbReference type="Proteomes" id="UP000652219"/>
    </source>
</evidence>
<keyword evidence="3" id="KW-1185">Reference proteome</keyword>
<accession>A0A8H6MLN0</accession>
<evidence type="ECO:0000256" key="1">
    <source>
        <dbReference type="SAM" id="MobiDB-lite"/>
    </source>
</evidence>
<organism evidence="2 3">
    <name type="scientific">Colletotrichum sojae</name>
    <dbReference type="NCBI Taxonomy" id="2175907"/>
    <lineage>
        <taxon>Eukaryota</taxon>
        <taxon>Fungi</taxon>
        <taxon>Dikarya</taxon>
        <taxon>Ascomycota</taxon>
        <taxon>Pezizomycotina</taxon>
        <taxon>Sordariomycetes</taxon>
        <taxon>Hypocreomycetidae</taxon>
        <taxon>Glomerellales</taxon>
        <taxon>Glomerellaceae</taxon>
        <taxon>Colletotrichum</taxon>
        <taxon>Colletotrichum orchidearum species complex</taxon>
    </lineage>
</organism>